<sequence>MVYKGKAQAKTFPVQSGIGRGFYSRVHLHVGHDMVFNGGLGKSLCIFHKNWRLLIKGLLLASWVEGRGICFLFFFSCFSDLLWFQRKKCGRTFYACYGNGNEMVAWQATANL</sequence>
<evidence type="ECO:0000313" key="1">
    <source>
        <dbReference type="EMBL" id="KAB8302303.1"/>
    </source>
</evidence>
<accession>A0A5N6KEX2</accession>
<reference evidence="1 2" key="1">
    <citation type="submission" date="2019-06" db="EMBL/GenBank/DDBJ databases">
        <title>Genome Sequence of the Brown Rot Fungal Pathogen Monilinia laxa.</title>
        <authorList>
            <person name="De Miccolis Angelini R.M."/>
            <person name="Landi L."/>
            <person name="Abate D."/>
            <person name="Pollastro S."/>
            <person name="Romanazzi G."/>
            <person name="Faretra F."/>
        </authorList>
    </citation>
    <scope>NUCLEOTIDE SEQUENCE [LARGE SCALE GENOMIC DNA]</scope>
    <source>
        <strain evidence="1 2">Mlax316</strain>
    </source>
</reference>
<dbReference type="AlphaFoldDB" id="A0A5N6KEX2"/>
<dbReference type="Proteomes" id="UP000326757">
    <property type="component" value="Unassembled WGS sequence"/>
</dbReference>
<evidence type="ECO:0000313" key="2">
    <source>
        <dbReference type="Proteomes" id="UP000326757"/>
    </source>
</evidence>
<comment type="caution">
    <text evidence="1">The sequence shown here is derived from an EMBL/GenBank/DDBJ whole genome shotgun (WGS) entry which is preliminary data.</text>
</comment>
<protein>
    <submittedName>
        <fullName evidence="1">Uncharacterized protein</fullName>
    </submittedName>
</protein>
<organism evidence="1 2">
    <name type="scientific">Monilinia laxa</name>
    <name type="common">Brown rot fungus</name>
    <name type="synonym">Sclerotinia laxa</name>
    <dbReference type="NCBI Taxonomy" id="61186"/>
    <lineage>
        <taxon>Eukaryota</taxon>
        <taxon>Fungi</taxon>
        <taxon>Dikarya</taxon>
        <taxon>Ascomycota</taxon>
        <taxon>Pezizomycotina</taxon>
        <taxon>Leotiomycetes</taxon>
        <taxon>Helotiales</taxon>
        <taxon>Sclerotiniaceae</taxon>
        <taxon>Monilinia</taxon>
    </lineage>
</organism>
<proteinExistence type="predicted"/>
<dbReference type="EMBL" id="VIGI01000003">
    <property type="protein sequence ID" value="KAB8302303.1"/>
    <property type="molecule type" value="Genomic_DNA"/>
</dbReference>
<name>A0A5N6KEX2_MONLA</name>
<gene>
    <name evidence="1" type="ORF">EYC80_005739</name>
</gene>
<keyword evidence="2" id="KW-1185">Reference proteome</keyword>